<dbReference type="SUPFAM" id="SSF53901">
    <property type="entry name" value="Thiolase-like"/>
    <property type="match status" value="1"/>
</dbReference>
<keyword evidence="11 13" id="KW-0012">Acyltransferase</keyword>
<feature type="domain" description="Beta-ketoacyl-[acyl-carrier-protein] synthase III C-terminal" evidence="14">
    <location>
        <begin position="248"/>
        <end position="336"/>
    </location>
</feature>
<dbReference type="Pfam" id="PF08545">
    <property type="entry name" value="ACP_syn_III"/>
    <property type="match status" value="1"/>
</dbReference>
<comment type="domain">
    <text evidence="13">The last Arg residue of the ACP-binding site is essential for the weak association between ACP/AcpP and FabH.</text>
</comment>
<keyword evidence="4 13" id="KW-0963">Cytoplasm</keyword>
<comment type="subunit">
    <text evidence="13">Homodimer.</text>
</comment>
<dbReference type="GO" id="GO:0044550">
    <property type="term" value="P:secondary metabolite biosynthetic process"/>
    <property type="evidence" value="ECO:0007669"/>
    <property type="project" value="TreeGrafter"/>
</dbReference>
<evidence type="ECO:0000256" key="8">
    <source>
        <dbReference type="ARBA" id="ARBA00023098"/>
    </source>
</evidence>
<evidence type="ECO:0000256" key="2">
    <source>
        <dbReference type="ARBA" id="ARBA00008642"/>
    </source>
</evidence>
<protein>
    <recommendedName>
        <fullName evidence="3 13">Beta-ketoacyl-[acyl-carrier-protein] synthase III</fullName>
        <shortName evidence="13">Beta-ketoacyl-ACP synthase III</shortName>
        <shortName evidence="13">KAS III</shortName>
        <ecNumber evidence="3 13">2.3.1.180</ecNumber>
    </recommendedName>
    <alternativeName>
        <fullName evidence="13">3-oxoacyl-[acyl-carrier-protein] synthase 3</fullName>
    </alternativeName>
    <alternativeName>
        <fullName evidence="13">3-oxoacyl-[acyl-carrier-protein] synthase III</fullName>
    </alternativeName>
</protein>
<dbReference type="PANTHER" id="PTHR34069:SF2">
    <property type="entry name" value="BETA-KETOACYL-[ACYL-CARRIER-PROTEIN] SYNTHASE III"/>
    <property type="match status" value="1"/>
</dbReference>
<feature type="active site" evidence="13">
    <location>
        <position position="293"/>
    </location>
</feature>
<dbReference type="InterPro" id="IPR013751">
    <property type="entry name" value="ACP_syn_III_N"/>
</dbReference>
<dbReference type="InterPro" id="IPR016039">
    <property type="entry name" value="Thiolase-like"/>
</dbReference>
<comment type="similarity">
    <text evidence="2 13">Belongs to the thiolase-like superfamily. FabH family.</text>
</comment>
<evidence type="ECO:0000256" key="3">
    <source>
        <dbReference type="ARBA" id="ARBA00012333"/>
    </source>
</evidence>
<dbReference type="HAMAP" id="MF_01815">
    <property type="entry name" value="FabH"/>
    <property type="match status" value="1"/>
</dbReference>
<dbReference type="UniPathway" id="UPA00094"/>
<gene>
    <name evidence="13 16" type="primary">fabH</name>
    <name evidence="16" type="ORF">kustd1389</name>
</gene>
<evidence type="ECO:0000256" key="1">
    <source>
        <dbReference type="ARBA" id="ARBA00005194"/>
    </source>
</evidence>
<evidence type="ECO:0000256" key="5">
    <source>
        <dbReference type="ARBA" id="ARBA00022516"/>
    </source>
</evidence>
<proteinExistence type="inferred from homology"/>
<evidence type="ECO:0000256" key="9">
    <source>
        <dbReference type="ARBA" id="ARBA00023160"/>
    </source>
</evidence>
<evidence type="ECO:0000256" key="7">
    <source>
        <dbReference type="ARBA" id="ARBA00022832"/>
    </source>
</evidence>
<evidence type="ECO:0000259" key="14">
    <source>
        <dbReference type="Pfam" id="PF08541"/>
    </source>
</evidence>
<comment type="catalytic activity">
    <reaction evidence="12">
        <text>malonyl-[ACP] + acetyl-CoA + H(+) = 3-oxobutanoyl-[ACP] + CO2 + CoA</text>
        <dbReference type="Rhea" id="RHEA:12080"/>
        <dbReference type="Rhea" id="RHEA-COMP:9623"/>
        <dbReference type="Rhea" id="RHEA-COMP:9625"/>
        <dbReference type="ChEBI" id="CHEBI:15378"/>
        <dbReference type="ChEBI" id="CHEBI:16526"/>
        <dbReference type="ChEBI" id="CHEBI:57287"/>
        <dbReference type="ChEBI" id="CHEBI:57288"/>
        <dbReference type="ChEBI" id="CHEBI:78449"/>
        <dbReference type="ChEBI" id="CHEBI:78450"/>
        <dbReference type="EC" id="2.3.1.180"/>
    </reaction>
    <physiologicalReaction direction="left-to-right" evidence="12">
        <dbReference type="Rhea" id="RHEA:12081"/>
    </physiologicalReaction>
</comment>
<dbReference type="PANTHER" id="PTHR34069">
    <property type="entry name" value="3-OXOACYL-[ACYL-CARRIER-PROTEIN] SYNTHASE 3"/>
    <property type="match status" value="1"/>
</dbReference>
<comment type="subcellular location">
    <subcellularLocation>
        <location evidence="13">Cytoplasm</location>
    </subcellularLocation>
</comment>
<dbReference type="NCBIfam" id="TIGR00747">
    <property type="entry name" value="fabH"/>
    <property type="match status" value="1"/>
</dbReference>
<evidence type="ECO:0000256" key="4">
    <source>
        <dbReference type="ARBA" id="ARBA00022490"/>
    </source>
</evidence>
<reference evidence="16" key="2">
    <citation type="submission" date="2006-01" db="EMBL/GenBank/DDBJ databases">
        <authorList>
            <person name="Genoscope"/>
        </authorList>
    </citation>
    <scope>NUCLEOTIDE SEQUENCE</scope>
</reference>
<comment type="caution">
    <text evidence="13">Lacks conserved residue(s) required for the propagation of feature annotation.</text>
</comment>
<evidence type="ECO:0000256" key="11">
    <source>
        <dbReference type="ARBA" id="ARBA00023315"/>
    </source>
</evidence>
<organism evidence="16">
    <name type="scientific">Kuenenia stuttgartiensis</name>
    <dbReference type="NCBI Taxonomy" id="174633"/>
    <lineage>
        <taxon>Bacteria</taxon>
        <taxon>Pseudomonadati</taxon>
        <taxon>Planctomycetota</taxon>
        <taxon>Candidatus Brocadiia</taxon>
        <taxon>Candidatus Brocadiales</taxon>
        <taxon>Candidatus Brocadiaceae</taxon>
        <taxon>Candidatus Kuenenia</taxon>
    </lineage>
</organism>
<dbReference type="FunFam" id="3.40.47.10:FF:000004">
    <property type="entry name" value="3-oxoacyl-[acyl-carrier-protein] synthase 3"/>
    <property type="match status" value="1"/>
</dbReference>
<dbReference type="Gene3D" id="3.40.47.10">
    <property type="match status" value="1"/>
</dbReference>
<dbReference type="GO" id="GO:0005737">
    <property type="term" value="C:cytoplasm"/>
    <property type="evidence" value="ECO:0007669"/>
    <property type="project" value="UniProtKB-SubCell"/>
</dbReference>
<keyword evidence="7 13" id="KW-0276">Fatty acid metabolism</keyword>
<keyword evidence="6 13" id="KW-0808">Transferase</keyword>
<feature type="domain" description="Beta-ketoacyl-[acyl-carrier-protein] synthase III N-terminal" evidence="15">
    <location>
        <begin position="117"/>
        <end position="195"/>
    </location>
</feature>
<dbReference type="EMBL" id="CT573072">
    <property type="protein sequence ID" value="CAJ72134.1"/>
    <property type="molecule type" value="Genomic_DNA"/>
</dbReference>
<dbReference type="Pfam" id="PF08541">
    <property type="entry name" value="ACP_syn_III_C"/>
    <property type="match status" value="1"/>
</dbReference>
<evidence type="ECO:0000256" key="13">
    <source>
        <dbReference type="HAMAP-Rule" id="MF_01815"/>
    </source>
</evidence>
<name>Q1PYH3_KUEST</name>
<evidence type="ECO:0000256" key="6">
    <source>
        <dbReference type="ARBA" id="ARBA00022679"/>
    </source>
</evidence>
<dbReference type="AlphaFoldDB" id="Q1PYH3"/>
<dbReference type="EC" id="2.3.1.180" evidence="3 13"/>
<dbReference type="CDD" id="cd00830">
    <property type="entry name" value="KAS_III"/>
    <property type="match status" value="1"/>
</dbReference>
<keyword evidence="9 13" id="KW-0275">Fatty acid biosynthesis</keyword>
<feature type="active site" evidence="13">
    <location>
        <position position="263"/>
    </location>
</feature>
<dbReference type="GO" id="GO:0033818">
    <property type="term" value="F:beta-ketoacyl-acyl-carrier-protein synthase III activity"/>
    <property type="evidence" value="ECO:0007669"/>
    <property type="project" value="UniProtKB-UniRule"/>
</dbReference>
<dbReference type="InterPro" id="IPR004655">
    <property type="entry name" value="FabH"/>
</dbReference>
<keyword evidence="8 13" id="KW-0443">Lipid metabolism</keyword>
<comment type="function">
    <text evidence="13">Catalyzes the condensation reaction of fatty acid synthesis by the addition to an acyl acceptor of two carbons from malonyl-ACP. Catalyzes the first condensation reaction which initiates fatty acid synthesis and may therefore play a role in governing the total rate of fatty acid production. Possesses both acetoacetyl-ACP synthase and acetyl transacylase activities. Its substrate specificity determines the biosynthesis of branched-chain and/or straight-chain of fatty acids.</text>
</comment>
<reference evidence="16" key="1">
    <citation type="journal article" date="2006" name="Nature">
        <title>Deciphering the evolution and metabolism of an anammox bacterium from a community genome.</title>
        <authorList>
            <person name="Strous M."/>
            <person name="Pelletier E."/>
            <person name="Mangenot S."/>
            <person name="Rattei T."/>
            <person name="Lehner A."/>
            <person name="Taylor M.W."/>
            <person name="Horn M."/>
            <person name="Daims H."/>
            <person name="Bartol-Mavel D."/>
            <person name="Wincker P."/>
            <person name="Barbe V."/>
            <person name="Fonknechten N."/>
            <person name="Vallenet D."/>
            <person name="Segurens B."/>
            <person name="Schenowitz-Truong C."/>
            <person name="Medigue C."/>
            <person name="Collingro A."/>
            <person name="Snel B."/>
            <person name="Dutilh B.E."/>
            <person name="OpDenCamp H.J.M."/>
            <person name="vanDerDrift C."/>
            <person name="Cirpus I."/>
            <person name="vanDePas-Schoonen K.T."/>
            <person name="Harhangi H.R."/>
            <person name="vanNiftrik L."/>
            <person name="Schmid M."/>
            <person name="Keltjens J."/>
            <person name="vanDeVossenberg J."/>
            <person name="Kartal B."/>
            <person name="Meier H."/>
            <person name="Frishman D."/>
            <person name="Huynen M.A."/>
            <person name="Mewes H."/>
            <person name="Weissenbach J."/>
            <person name="Jetten M.S.M."/>
            <person name="Wagner M."/>
            <person name="LePaslier D."/>
        </authorList>
    </citation>
    <scope>NUCLEOTIDE SEQUENCE</scope>
</reference>
<dbReference type="GO" id="GO:0006633">
    <property type="term" value="P:fatty acid biosynthetic process"/>
    <property type="evidence" value="ECO:0007669"/>
    <property type="project" value="UniProtKB-UniRule"/>
</dbReference>
<evidence type="ECO:0000256" key="12">
    <source>
        <dbReference type="ARBA" id="ARBA00051096"/>
    </source>
</evidence>
<feature type="active site" evidence="13">
    <location>
        <position position="123"/>
    </location>
</feature>
<dbReference type="InterPro" id="IPR013747">
    <property type="entry name" value="ACP_syn_III_C"/>
</dbReference>
<dbReference type="GO" id="GO:0004315">
    <property type="term" value="F:3-oxoacyl-[acyl-carrier-protein] synthase activity"/>
    <property type="evidence" value="ECO:0007669"/>
    <property type="project" value="InterPro"/>
</dbReference>
<dbReference type="NCBIfam" id="NF006829">
    <property type="entry name" value="PRK09352.1"/>
    <property type="match status" value="1"/>
</dbReference>
<evidence type="ECO:0000256" key="10">
    <source>
        <dbReference type="ARBA" id="ARBA00023268"/>
    </source>
</evidence>
<evidence type="ECO:0000313" key="16">
    <source>
        <dbReference type="EMBL" id="CAJ72134.1"/>
    </source>
</evidence>
<evidence type="ECO:0000259" key="15">
    <source>
        <dbReference type="Pfam" id="PF08545"/>
    </source>
</evidence>
<comment type="pathway">
    <text evidence="1 13">Lipid metabolism; fatty acid biosynthesis.</text>
</comment>
<sequence>MGNEKLNVRQNQITSITGIGSYLPEKILTNHALEKLVDTTDDWILQRTGIRERRIVENGVTTSDLGAIASLKAIENAGISAEEIDMIITSTITPDYLFPSTSCCLQKQIGAVHASAFDISAACAGFVYALSIGQSVINSGAAKTVLVVGAECLSKITDYTDRATCILFGDGAGAVILQNNKEKHQILDTRLVSDGTYTDVLIIPGGGSKHPATIESVQERLHYIRFKGREVFKLAINTITNLVIETAQRNGFAVQDIDLIIPHQSNLRIIEATMERLKLPMEKAFVNIDKYGNTSSASVPIAIDEAQQEGRLKKGDLVMLVAFGGGLTWGSCVVRW</sequence>
<keyword evidence="10 13" id="KW-0511">Multifunctional enzyme</keyword>
<keyword evidence="5 13" id="KW-0444">Lipid biosynthesis</keyword>
<accession>Q1PYH3</accession>